<proteinExistence type="predicted"/>
<dbReference type="EMBL" id="MTKS01000233">
    <property type="protein sequence ID" value="RWX50996.1"/>
    <property type="molecule type" value="Genomic_DNA"/>
</dbReference>
<evidence type="ECO:0000313" key="3">
    <source>
        <dbReference type="Proteomes" id="UP000287615"/>
    </source>
</evidence>
<reference evidence="3 4" key="1">
    <citation type="submission" date="2017-01" db="EMBL/GenBank/DDBJ databases">
        <title>The cable genome- insights into the physiology and evolution of filamentous bacteria capable of sulfide oxidation via long distance electron transfer.</title>
        <authorList>
            <person name="Schreiber L."/>
            <person name="Bjerg J.T."/>
            <person name="Boggild A."/>
            <person name="Van De Vossenberg J."/>
            <person name="Meysman F."/>
            <person name="Nielsen L.P."/>
            <person name="Schramm A."/>
            <person name="Kjeldsen K.U."/>
        </authorList>
    </citation>
    <scope>NUCLEOTIDE SEQUENCE [LARGE SCALE GENOMIC DNA]</scope>
    <source>
        <strain evidence="1">A3</strain>
        <strain evidence="2">A5</strain>
    </source>
</reference>
<name>A0A3S3R540_9BACT</name>
<dbReference type="Proteomes" id="UP000287615">
    <property type="component" value="Unassembled WGS sequence"/>
</dbReference>
<keyword evidence="4" id="KW-1185">Reference proteome</keyword>
<protein>
    <submittedName>
        <fullName evidence="1">Uncharacterized protein</fullName>
    </submittedName>
</protein>
<gene>
    <name evidence="1" type="ORF">VU00_10137</name>
    <name evidence="2" type="ORF">VU01_12332</name>
</gene>
<dbReference type="EMBL" id="MTKR01000013">
    <property type="protein sequence ID" value="RWX50852.1"/>
    <property type="molecule type" value="Genomic_DNA"/>
</dbReference>
<organism evidence="1 3">
    <name type="scientific">Candidatus Electrothrix marina</name>
    <dbReference type="NCBI Taxonomy" id="1859130"/>
    <lineage>
        <taxon>Bacteria</taxon>
        <taxon>Pseudomonadati</taxon>
        <taxon>Thermodesulfobacteriota</taxon>
        <taxon>Desulfobulbia</taxon>
        <taxon>Desulfobulbales</taxon>
        <taxon>Desulfobulbaceae</taxon>
        <taxon>Candidatus Electrothrix</taxon>
    </lineage>
</organism>
<evidence type="ECO:0000313" key="4">
    <source>
        <dbReference type="Proteomes" id="UP000288892"/>
    </source>
</evidence>
<comment type="caution">
    <text evidence="1">The sequence shown here is derived from an EMBL/GenBank/DDBJ whole genome shotgun (WGS) entry which is preliminary data.</text>
</comment>
<dbReference type="AlphaFoldDB" id="A0A3S3R540"/>
<evidence type="ECO:0000313" key="2">
    <source>
        <dbReference type="EMBL" id="RWX50996.1"/>
    </source>
</evidence>
<evidence type="ECO:0000313" key="1">
    <source>
        <dbReference type="EMBL" id="RWX50852.1"/>
    </source>
</evidence>
<accession>A0A3S3R540</accession>
<dbReference type="Proteomes" id="UP000288892">
    <property type="component" value="Unassembled WGS sequence"/>
</dbReference>
<sequence>MISGLYYRVSLREKIRPGGTIRYSPLLQRRIEDWIYEEK</sequence>